<accession>A0AAV3AHE1</accession>
<name>A0AAV3AHE1_PYXAD</name>
<gene>
    <name evidence="1" type="ORF">GDO54_006734</name>
</gene>
<dbReference type="Proteomes" id="UP001181693">
    <property type="component" value="Unassembled WGS sequence"/>
</dbReference>
<reference evidence="1" key="1">
    <citation type="thesis" date="2020" institute="ProQuest LLC" country="789 East Eisenhower Parkway, Ann Arbor, MI, USA">
        <title>Comparative Genomics and Chromosome Evolution.</title>
        <authorList>
            <person name="Mudd A.B."/>
        </authorList>
    </citation>
    <scope>NUCLEOTIDE SEQUENCE</scope>
    <source>
        <strain evidence="1">1538</strain>
        <tissue evidence="1">Blood</tissue>
    </source>
</reference>
<sequence>MSTGSLIYIYIFKIHNKISKLDYFLLLTSKLQTITRKWIILFVLGVRLFIKELKETVHLQSSVRLGEIKLFWAQTQLLHSC</sequence>
<comment type="caution">
    <text evidence="1">The sequence shown here is derived from an EMBL/GenBank/DDBJ whole genome shotgun (WGS) entry which is preliminary data.</text>
</comment>
<dbReference type="EMBL" id="DYDO01000002">
    <property type="protein sequence ID" value="DBA30794.1"/>
    <property type="molecule type" value="Genomic_DNA"/>
</dbReference>
<organism evidence="1 2">
    <name type="scientific">Pyxicephalus adspersus</name>
    <name type="common">African bullfrog</name>
    <dbReference type="NCBI Taxonomy" id="30357"/>
    <lineage>
        <taxon>Eukaryota</taxon>
        <taxon>Metazoa</taxon>
        <taxon>Chordata</taxon>
        <taxon>Craniata</taxon>
        <taxon>Vertebrata</taxon>
        <taxon>Euteleostomi</taxon>
        <taxon>Amphibia</taxon>
        <taxon>Batrachia</taxon>
        <taxon>Anura</taxon>
        <taxon>Neobatrachia</taxon>
        <taxon>Ranoidea</taxon>
        <taxon>Pyxicephalidae</taxon>
        <taxon>Pyxicephalinae</taxon>
        <taxon>Pyxicephalus</taxon>
    </lineage>
</organism>
<proteinExistence type="predicted"/>
<dbReference type="AlphaFoldDB" id="A0AAV3AHE1"/>
<evidence type="ECO:0000313" key="2">
    <source>
        <dbReference type="Proteomes" id="UP001181693"/>
    </source>
</evidence>
<protein>
    <submittedName>
        <fullName evidence="1">Uncharacterized protein</fullName>
    </submittedName>
</protein>
<keyword evidence="2" id="KW-1185">Reference proteome</keyword>
<evidence type="ECO:0000313" key="1">
    <source>
        <dbReference type="EMBL" id="DBA30794.1"/>
    </source>
</evidence>